<protein>
    <submittedName>
        <fullName evidence="2">Uncharacterized protein</fullName>
    </submittedName>
</protein>
<evidence type="ECO:0000313" key="3">
    <source>
        <dbReference type="Proteomes" id="UP000002489"/>
    </source>
</evidence>
<feature type="compositionally biased region" description="Polar residues" evidence="1">
    <location>
        <begin position="151"/>
        <end position="160"/>
    </location>
</feature>
<proteinExistence type="predicted"/>
<organism evidence="2 3">
    <name type="scientific">Fusarium oxysporum (strain Fo5176)</name>
    <name type="common">Fusarium vascular wilt</name>
    <dbReference type="NCBI Taxonomy" id="660025"/>
    <lineage>
        <taxon>Eukaryota</taxon>
        <taxon>Fungi</taxon>
        <taxon>Dikarya</taxon>
        <taxon>Ascomycota</taxon>
        <taxon>Pezizomycotina</taxon>
        <taxon>Sordariomycetes</taxon>
        <taxon>Hypocreomycetidae</taxon>
        <taxon>Hypocreales</taxon>
        <taxon>Nectriaceae</taxon>
        <taxon>Fusarium</taxon>
        <taxon>Fusarium oxysporum species complex</taxon>
    </lineage>
</organism>
<feature type="compositionally biased region" description="Polar residues" evidence="1">
    <location>
        <begin position="298"/>
        <end position="312"/>
    </location>
</feature>
<reference evidence="2" key="2">
    <citation type="submission" date="2025-08" db="UniProtKB">
        <authorList>
            <consortium name="EnsemblFungi"/>
        </authorList>
    </citation>
    <scope>IDENTIFICATION</scope>
    <source>
        <strain evidence="2">4287 / CBS 123668 / FGSC 9935 / NRRL 34936</strain>
    </source>
</reference>
<feature type="compositionally biased region" description="Low complexity" evidence="1">
    <location>
        <begin position="102"/>
        <end position="137"/>
    </location>
</feature>
<evidence type="ECO:0000313" key="2">
    <source>
        <dbReference type="EnsemblFungi" id="FOXG_00153P0"/>
    </source>
</evidence>
<feature type="compositionally biased region" description="Basic and acidic residues" evidence="1">
    <location>
        <begin position="184"/>
        <end position="201"/>
    </location>
</feature>
<sequence length="409" mass="43072">MTRNEPFNRIGSITSSSRSKIRGSSSSKSKSNDNSPSTASAESSTYFAVTVRSSSPSQSQSQSPSPSTASTTPAPASASTISTPIPTHSPTPNPAPNVDTLTPTPSSSAAAPVATASPAVAAATTSNTSTFSSTPRQQPTPTPSARPSADGNASLSNPWSSFKDEPQLSPTATNFAPRAGANAHPKDRRMSDLTNYRRELAVLETSRVPQIHQIPPTGGASPQIAPWMNQPGSPTTSSNMPTSFFNDSSDNLSLASQLSPGHQISNRQPHQHQYPSHPSQHDAPEASYFDGRRPSAASILTASSQGSKTSITRGGFRKLQGFFGEEFPGRDSSDGSLPTSLAGKDQRGRSYSHSRPTHRDRNYSNATDHTRDASPSSSRPRTPVPAPEVVPFLYQDNSVRTTPASVSSS</sequence>
<evidence type="ECO:0000256" key="1">
    <source>
        <dbReference type="SAM" id="MobiDB-lite"/>
    </source>
</evidence>
<reference evidence="3" key="1">
    <citation type="journal article" date="2012" name="Mol. Plant Microbe Interact.">
        <title>A highly conserved effector in Fusarium oxysporum is required for full virulence on Arabidopsis.</title>
        <authorList>
            <person name="Thatcher L.F."/>
            <person name="Gardiner D.M."/>
            <person name="Kazan K."/>
            <person name="Manners J."/>
        </authorList>
    </citation>
    <scope>NUCLEOTIDE SEQUENCE [LARGE SCALE GENOMIC DNA]</scope>
    <source>
        <strain evidence="3">Fo5176</strain>
    </source>
</reference>
<dbReference type="AlphaFoldDB" id="A0A0D2X8E4"/>
<feature type="region of interest" description="Disordered" evidence="1">
    <location>
        <begin position="1"/>
        <end position="409"/>
    </location>
</feature>
<feature type="compositionally biased region" description="Low complexity" evidence="1">
    <location>
        <begin position="53"/>
        <end position="86"/>
    </location>
</feature>
<dbReference type="EnsemblFungi" id="FOXG_00153T0">
    <property type="protein sequence ID" value="FOXG_00153P0"/>
    <property type="gene ID" value="FOXG_00153"/>
</dbReference>
<feature type="compositionally biased region" description="Polar residues" evidence="1">
    <location>
        <begin position="230"/>
        <end position="267"/>
    </location>
</feature>
<dbReference type="STRING" id="426428.A0A0D2X8E4"/>
<dbReference type="Proteomes" id="UP000002489">
    <property type="component" value="Unassembled WGS sequence"/>
</dbReference>
<name>A0A0D2X8E4_FUSOF</name>
<feature type="compositionally biased region" description="Basic and acidic residues" evidence="1">
    <location>
        <begin position="357"/>
        <end position="372"/>
    </location>
</feature>
<feature type="compositionally biased region" description="Polar residues" evidence="1">
    <location>
        <begin position="38"/>
        <end position="47"/>
    </location>
</feature>
<feature type="compositionally biased region" description="Polar residues" evidence="1">
    <location>
        <begin position="395"/>
        <end position="409"/>
    </location>
</feature>
<feature type="compositionally biased region" description="Low complexity" evidence="1">
    <location>
        <begin position="8"/>
        <end position="37"/>
    </location>
</feature>
<accession>A0A0D2X8E4</accession>